<feature type="chain" id="PRO_5041434614" evidence="1">
    <location>
        <begin position="17"/>
        <end position="97"/>
    </location>
</feature>
<evidence type="ECO:0000256" key="1">
    <source>
        <dbReference type="SAM" id="SignalP"/>
    </source>
</evidence>
<organism evidence="2 3">
    <name type="scientific">Armillaria luteobubalina</name>
    <dbReference type="NCBI Taxonomy" id="153913"/>
    <lineage>
        <taxon>Eukaryota</taxon>
        <taxon>Fungi</taxon>
        <taxon>Dikarya</taxon>
        <taxon>Basidiomycota</taxon>
        <taxon>Agaricomycotina</taxon>
        <taxon>Agaricomycetes</taxon>
        <taxon>Agaricomycetidae</taxon>
        <taxon>Agaricales</taxon>
        <taxon>Marasmiineae</taxon>
        <taxon>Physalacriaceae</taxon>
        <taxon>Armillaria</taxon>
    </lineage>
</organism>
<keyword evidence="3" id="KW-1185">Reference proteome</keyword>
<gene>
    <name evidence="2" type="ORF">EDD18DRAFT_1148966</name>
</gene>
<accession>A0AA39QDA5</accession>
<dbReference type="Proteomes" id="UP001175228">
    <property type="component" value="Unassembled WGS sequence"/>
</dbReference>
<dbReference type="EMBL" id="JAUEPU010000008">
    <property type="protein sequence ID" value="KAK0500214.1"/>
    <property type="molecule type" value="Genomic_DNA"/>
</dbReference>
<proteinExistence type="predicted"/>
<protein>
    <submittedName>
        <fullName evidence="2">Uncharacterized protein</fullName>
    </submittedName>
</protein>
<evidence type="ECO:0000313" key="3">
    <source>
        <dbReference type="Proteomes" id="UP001175228"/>
    </source>
</evidence>
<feature type="signal peptide" evidence="1">
    <location>
        <begin position="1"/>
        <end position="16"/>
    </location>
</feature>
<reference evidence="2" key="1">
    <citation type="submission" date="2023-06" db="EMBL/GenBank/DDBJ databases">
        <authorList>
            <consortium name="Lawrence Berkeley National Laboratory"/>
            <person name="Ahrendt S."/>
            <person name="Sahu N."/>
            <person name="Indic B."/>
            <person name="Wong-Bajracharya J."/>
            <person name="Merenyi Z."/>
            <person name="Ke H.-M."/>
            <person name="Monk M."/>
            <person name="Kocsube S."/>
            <person name="Drula E."/>
            <person name="Lipzen A."/>
            <person name="Balint B."/>
            <person name="Henrissat B."/>
            <person name="Andreopoulos B."/>
            <person name="Martin F.M."/>
            <person name="Harder C.B."/>
            <person name="Rigling D."/>
            <person name="Ford K.L."/>
            <person name="Foster G.D."/>
            <person name="Pangilinan J."/>
            <person name="Papanicolaou A."/>
            <person name="Barry K."/>
            <person name="LaButti K."/>
            <person name="Viragh M."/>
            <person name="Koriabine M."/>
            <person name="Yan M."/>
            <person name="Riley R."/>
            <person name="Champramary S."/>
            <person name="Plett K.L."/>
            <person name="Tsai I.J."/>
            <person name="Slot J."/>
            <person name="Sipos G."/>
            <person name="Plett J."/>
            <person name="Nagy L.G."/>
            <person name="Grigoriev I.V."/>
        </authorList>
    </citation>
    <scope>NUCLEOTIDE SEQUENCE</scope>
    <source>
        <strain evidence="2">HWK02</strain>
    </source>
</reference>
<evidence type="ECO:0000313" key="2">
    <source>
        <dbReference type="EMBL" id="KAK0500214.1"/>
    </source>
</evidence>
<name>A0AA39QDA5_9AGAR</name>
<comment type="caution">
    <text evidence="2">The sequence shown here is derived from an EMBL/GenBank/DDBJ whole genome shotgun (WGS) entry which is preliminary data.</text>
</comment>
<dbReference type="AlphaFoldDB" id="A0AA39QDA5"/>
<sequence>MLINVLLIIFCPIVSDHVEYILKAQITAAVTDSLFPKPKIATKQYGTPDGIRPRRLMLVGQMREVWEGYVGWLRSACRTNRRPLWHSSSRESELLAN</sequence>
<keyword evidence="1" id="KW-0732">Signal</keyword>